<gene>
    <name evidence="5" type="ORF">T310_3750</name>
</gene>
<evidence type="ECO:0000256" key="3">
    <source>
        <dbReference type="PROSITE-ProRule" id="PRU00023"/>
    </source>
</evidence>
<feature type="repeat" description="ANK" evidence="3">
    <location>
        <begin position="892"/>
        <end position="924"/>
    </location>
</feature>
<dbReference type="Proteomes" id="UP000053958">
    <property type="component" value="Unassembled WGS sequence"/>
</dbReference>
<organism evidence="5 6">
    <name type="scientific">Rasamsonia emersonii (strain ATCC 16479 / CBS 393.64 / IMI 116815)</name>
    <dbReference type="NCBI Taxonomy" id="1408163"/>
    <lineage>
        <taxon>Eukaryota</taxon>
        <taxon>Fungi</taxon>
        <taxon>Dikarya</taxon>
        <taxon>Ascomycota</taxon>
        <taxon>Pezizomycotina</taxon>
        <taxon>Eurotiomycetes</taxon>
        <taxon>Eurotiomycetidae</taxon>
        <taxon>Eurotiales</taxon>
        <taxon>Trichocomaceae</taxon>
        <taxon>Rasamsonia</taxon>
    </lineage>
</organism>
<dbReference type="GeneID" id="25316099"/>
<dbReference type="InterPro" id="IPR050745">
    <property type="entry name" value="Multifunctional_regulatory"/>
</dbReference>
<name>A0A0F4YWL2_RASE3</name>
<dbReference type="EMBL" id="LASV01000150">
    <property type="protein sequence ID" value="KKA22221.1"/>
    <property type="molecule type" value="Genomic_DNA"/>
</dbReference>
<dbReference type="InterPro" id="IPR002110">
    <property type="entry name" value="Ankyrin_rpt"/>
</dbReference>
<keyword evidence="6" id="KW-1185">Reference proteome</keyword>
<dbReference type="Gene3D" id="3.40.50.150">
    <property type="entry name" value="Vaccinia Virus protein VP39"/>
    <property type="match status" value="1"/>
</dbReference>
<evidence type="ECO:0000313" key="6">
    <source>
        <dbReference type="Proteomes" id="UP000053958"/>
    </source>
</evidence>
<evidence type="ECO:0000256" key="2">
    <source>
        <dbReference type="ARBA" id="ARBA00023043"/>
    </source>
</evidence>
<feature type="repeat" description="ANK" evidence="3">
    <location>
        <begin position="957"/>
        <end position="989"/>
    </location>
</feature>
<keyword evidence="2 3" id="KW-0040">ANK repeat</keyword>
<dbReference type="GO" id="GO:0005634">
    <property type="term" value="C:nucleus"/>
    <property type="evidence" value="ECO:0007669"/>
    <property type="project" value="TreeGrafter"/>
</dbReference>
<dbReference type="InterPro" id="IPR029063">
    <property type="entry name" value="SAM-dependent_MTases_sf"/>
</dbReference>
<protein>
    <recommendedName>
        <fullName evidence="4">GPI inositol-deacylase winged helix domain-containing protein</fullName>
    </recommendedName>
</protein>
<dbReference type="PROSITE" id="PS50297">
    <property type="entry name" value="ANK_REP_REGION"/>
    <property type="match status" value="4"/>
</dbReference>
<evidence type="ECO:0000313" key="5">
    <source>
        <dbReference type="EMBL" id="KKA22221.1"/>
    </source>
</evidence>
<feature type="domain" description="GPI inositol-deacylase winged helix" evidence="4">
    <location>
        <begin position="617"/>
        <end position="692"/>
    </location>
</feature>
<feature type="repeat" description="ANK" evidence="3">
    <location>
        <begin position="859"/>
        <end position="891"/>
    </location>
</feature>
<dbReference type="CDD" id="cd02440">
    <property type="entry name" value="AdoMet_MTases"/>
    <property type="match status" value="1"/>
</dbReference>
<dbReference type="InterPro" id="IPR054471">
    <property type="entry name" value="GPIID_WHD"/>
</dbReference>
<dbReference type="SMART" id="SM00248">
    <property type="entry name" value="ANK"/>
    <property type="match status" value="6"/>
</dbReference>
<dbReference type="GO" id="GO:0005737">
    <property type="term" value="C:cytoplasm"/>
    <property type="evidence" value="ECO:0007669"/>
    <property type="project" value="TreeGrafter"/>
</dbReference>
<sequence length="1015" mass="114932">MTEDSSAADASFKLADGHGYMLDRSHLAACRLNLQHFLWREVFQFSIHPTIQRQLPIYPDRPLVIADVAAGTGLWLIDVARELPPTTQLEGLDIDLTQAPHPHYLPPNIRLREWDVFDEVPPDLVGKYDLVHVRLLVMVLSGVDPLPVIRHLAQLVRPGGYLQWDELDCVNMHVKRVNPSVQSPALDELVRMSYSDGRHNWPLELPKLLMQDGLFEDAQLECYGDPPGVVRAFNDMHLLTMDEFASRLIQIGQHEAAAKFYRIIRDGYRDTELVLLEIQKPAGKPTKKSSVGLSAFASVEKQFPSEQRVIVGVDVGYYRALEMRKSRVVVMVNRLDLPLWSVFRILKGYLRRTVLLWSRNPCSDSLVIQHHPEDRVFHIRPSTALCRQIAEELTTECAHPSFGVVSSWIKQLCDFRRLTARTFPQGIIREIKKVFGHKRTEPDFEDLKDIFASLFHYVPDTIYVLDGLDALDQAHCKSLLTFFRSLFCGSLSPQGSRILFLSREQLPGYVNMATFMPGIRQISTSSNVMQDIKTYIETSIADKTMYRKLTDDPLLREKIKQVLLTESSGMFLWVYLQLEILWDTCFTDTEIRSALSELPRDLEETYRCCVKRIKDSRALKVLKWISFASRPLHIEELREAVAFDLQDTAWDAGNIPREDFVIGCYANLVVADPTDNCVRFAHSSVKQYLERDRGSCIPGYPISAEQGELDTSTVWEKFKQLALSFNESWNFHPWVPGGRSPLSQLHGVFGWAVKEQHMPLRSIALNFKQDLQRVCNLPLIGDRLPALHVASKLGYSNVGEVLLDICKVNVQDEEGCTALHHAASKGHVKVTQLLLRAKGELVSLLIERQADFNANCTNDGWTPLSQAARNGHYAVVKLLLEKGSPLESQDAAGRTALWWAVEKGHEAVIKLLLEKGANPDSAVTGGGALLAWAAQNYEVIANLLSANPTKFDFKNNHGLTPLLWAAFWGHTEIVKLLLEKGADIEPKDRYNQTPLLLAARWGRIEVVKFLQRVLI</sequence>
<evidence type="ECO:0000259" key="4">
    <source>
        <dbReference type="Pfam" id="PF22939"/>
    </source>
</evidence>
<dbReference type="PANTHER" id="PTHR24189:SF50">
    <property type="entry name" value="ANKYRIN REPEAT AND SOCS BOX PROTEIN 2"/>
    <property type="match status" value="1"/>
</dbReference>
<dbReference type="Pfam" id="PF12796">
    <property type="entry name" value="Ank_2"/>
    <property type="match status" value="3"/>
</dbReference>
<dbReference type="OrthoDB" id="417697at2759"/>
<dbReference type="InterPro" id="IPR036770">
    <property type="entry name" value="Ankyrin_rpt-contain_sf"/>
</dbReference>
<dbReference type="PROSITE" id="PS50088">
    <property type="entry name" value="ANK_REPEAT"/>
    <property type="match status" value="4"/>
</dbReference>
<comment type="caution">
    <text evidence="5">The sequence shown here is derived from an EMBL/GenBank/DDBJ whole genome shotgun (WGS) entry which is preliminary data.</text>
</comment>
<reference evidence="5 6" key="1">
    <citation type="submission" date="2015-04" db="EMBL/GenBank/DDBJ databases">
        <authorList>
            <person name="Heijne W.H."/>
            <person name="Fedorova N.D."/>
            <person name="Nierman W.C."/>
            <person name="Vollebregt A.W."/>
            <person name="Zhao Z."/>
            <person name="Wu L."/>
            <person name="Kumar M."/>
            <person name="Stam H."/>
            <person name="van den Berg M.A."/>
            <person name="Pel H.J."/>
        </authorList>
    </citation>
    <scope>NUCLEOTIDE SEQUENCE [LARGE SCALE GENOMIC DNA]</scope>
    <source>
        <strain evidence="5 6">CBS 393.64</strain>
    </source>
</reference>
<proteinExistence type="predicted"/>
<dbReference type="RefSeq" id="XP_013328833.1">
    <property type="nucleotide sequence ID" value="XM_013473379.1"/>
</dbReference>
<dbReference type="PANTHER" id="PTHR24189">
    <property type="entry name" value="MYOTROPHIN"/>
    <property type="match status" value="1"/>
</dbReference>
<dbReference type="Pfam" id="PF22939">
    <property type="entry name" value="WHD_GPIID"/>
    <property type="match status" value="1"/>
</dbReference>
<feature type="repeat" description="ANK" evidence="3">
    <location>
        <begin position="814"/>
        <end position="836"/>
    </location>
</feature>
<dbReference type="PRINTS" id="PR01415">
    <property type="entry name" value="ANKYRIN"/>
</dbReference>
<dbReference type="Gene3D" id="1.25.40.20">
    <property type="entry name" value="Ankyrin repeat-containing domain"/>
    <property type="match status" value="3"/>
</dbReference>
<dbReference type="SUPFAM" id="SSF53335">
    <property type="entry name" value="S-adenosyl-L-methionine-dependent methyltransferases"/>
    <property type="match status" value="1"/>
</dbReference>
<accession>A0A0F4YWL2</accession>
<dbReference type="SUPFAM" id="SSF48403">
    <property type="entry name" value="Ankyrin repeat"/>
    <property type="match status" value="1"/>
</dbReference>
<evidence type="ECO:0000256" key="1">
    <source>
        <dbReference type="ARBA" id="ARBA00022737"/>
    </source>
</evidence>
<keyword evidence="1" id="KW-0677">Repeat</keyword>
<dbReference type="GO" id="GO:2000812">
    <property type="term" value="P:regulation of barbed-end actin filament capping"/>
    <property type="evidence" value="ECO:0007669"/>
    <property type="project" value="TreeGrafter"/>
</dbReference>
<dbReference type="STRING" id="1408163.A0A0F4YWL2"/>
<dbReference type="AlphaFoldDB" id="A0A0F4YWL2"/>